<gene>
    <name evidence="1" type="ORF">CEXT_224581</name>
</gene>
<sequence>MESNIFHEKSRNPDFCASERESRAIIYLLAQDSFSKHGKEKKKRNSFPSRNLKSVGTIFWKTVKSLPLTTNEIAQPLMARLHYDHSS</sequence>
<organism evidence="1 2">
    <name type="scientific">Caerostris extrusa</name>
    <name type="common">Bark spider</name>
    <name type="synonym">Caerostris bankana</name>
    <dbReference type="NCBI Taxonomy" id="172846"/>
    <lineage>
        <taxon>Eukaryota</taxon>
        <taxon>Metazoa</taxon>
        <taxon>Ecdysozoa</taxon>
        <taxon>Arthropoda</taxon>
        <taxon>Chelicerata</taxon>
        <taxon>Arachnida</taxon>
        <taxon>Araneae</taxon>
        <taxon>Araneomorphae</taxon>
        <taxon>Entelegynae</taxon>
        <taxon>Araneoidea</taxon>
        <taxon>Araneidae</taxon>
        <taxon>Caerostris</taxon>
    </lineage>
</organism>
<dbReference type="EMBL" id="BPLR01018414">
    <property type="protein sequence ID" value="GIY99349.1"/>
    <property type="molecule type" value="Genomic_DNA"/>
</dbReference>
<dbReference type="Proteomes" id="UP001054945">
    <property type="component" value="Unassembled WGS sequence"/>
</dbReference>
<proteinExistence type="predicted"/>
<evidence type="ECO:0000313" key="2">
    <source>
        <dbReference type="Proteomes" id="UP001054945"/>
    </source>
</evidence>
<comment type="caution">
    <text evidence="1">The sequence shown here is derived from an EMBL/GenBank/DDBJ whole genome shotgun (WGS) entry which is preliminary data.</text>
</comment>
<protein>
    <submittedName>
        <fullName evidence="1">Uncharacterized protein</fullName>
    </submittedName>
</protein>
<dbReference type="AlphaFoldDB" id="A0AAV4XZL7"/>
<keyword evidence="2" id="KW-1185">Reference proteome</keyword>
<evidence type="ECO:0000313" key="1">
    <source>
        <dbReference type="EMBL" id="GIY99349.1"/>
    </source>
</evidence>
<name>A0AAV4XZL7_CAEEX</name>
<accession>A0AAV4XZL7</accession>
<reference evidence="1 2" key="1">
    <citation type="submission" date="2021-06" db="EMBL/GenBank/DDBJ databases">
        <title>Caerostris extrusa draft genome.</title>
        <authorList>
            <person name="Kono N."/>
            <person name="Arakawa K."/>
        </authorList>
    </citation>
    <scope>NUCLEOTIDE SEQUENCE [LARGE SCALE GENOMIC DNA]</scope>
</reference>